<keyword evidence="3" id="KW-1005">Bacterial flagellum biogenesis</keyword>
<keyword evidence="4" id="KW-0143">Chaperone</keyword>
<evidence type="ECO:0000256" key="5">
    <source>
        <dbReference type="ARBA" id="ARBA00093797"/>
    </source>
</evidence>
<evidence type="ECO:0000313" key="7">
    <source>
        <dbReference type="Proteomes" id="UP001589645"/>
    </source>
</evidence>
<evidence type="ECO:0000256" key="1">
    <source>
        <dbReference type="ARBA" id="ARBA00004514"/>
    </source>
</evidence>
<sequence length="107" mass="12675">MPLDKEFEQKLVQLGDLDHDLMNYLMSKDVNTEEIVVLVDTREQLLQSLFNMVEQSPDYAKHPKWHAAVQETQRIVELMQSKTDELSLALQKYRYGKKSVQQYKKFL</sequence>
<dbReference type="Pfam" id="PF05400">
    <property type="entry name" value="FliT"/>
    <property type="match status" value="1"/>
</dbReference>
<keyword evidence="6" id="KW-0966">Cell projection</keyword>
<proteinExistence type="predicted"/>
<reference evidence="6 7" key="1">
    <citation type="submission" date="2024-09" db="EMBL/GenBank/DDBJ databases">
        <authorList>
            <person name="Sun Q."/>
            <person name="Mori K."/>
        </authorList>
    </citation>
    <scope>NUCLEOTIDE SEQUENCE [LARGE SCALE GENOMIC DNA]</scope>
    <source>
        <strain evidence="6 7">CECT 8064</strain>
    </source>
</reference>
<keyword evidence="7" id="KW-1185">Reference proteome</keyword>
<dbReference type="Proteomes" id="UP001589645">
    <property type="component" value="Unassembled WGS sequence"/>
</dbReference>
<keyword evidence="6" id="KW-0969">Cilium</keyword>
<evidence type="ECO:0000256" key="2">
    <source>
        <dbReference type="ARBA" id="ARBA00022490"/>
    </source>
</evidence>
<evidence type="ECO:0000256" key="3">
    <source>
        <dbReference type="ARBA" id="ARBA00022795"/>
    </source>
</evidence>
<keyword evidence="2" id="KW-0963">Cytoplasm</keyword>
<protein>
    <recommendedName>
        <fullName evidence="5">Flagellar protein FliT</fullName>
    </recommendedName>
</protein>
<gene>
    <name evidence="6" type="ORF">ACFFUV_07895</name>
</gene>
<dbReference type="InterPro" id="IPR008622">
    <property type="entry name" value="FliT"/>
</dbReference>
<evidence type="ECO:0000256" key="4">
    <source>
        <dbReference type="ARBA" id="ARBA00023186"/>
    </source>
</evidence>
<organism evidence="6 7">
    <name type="scientific">Vibrio olivae</name>
    <dbReference type="NCBI Taxonomy" id="1243002"/>
    <lineage>
        <taxon>Bacteria</taxon>
        <taxon>Pseudomonadati</taxon>
        <taxon>Pseudomonadota</taxon>
        <taxon>Gammaproteobacteria</taxon>
        <taxon>Vibrionales</taxon>
        <taxon>Vibrionaceae</taxon>
        <taxon>Vibrio</taxon>
    </lineage>
</organism>
<evidence type="ECO:0000313" key="6">
    <source>
        <dbReference type="EMBL" id="MFB9134902.1"/>
    </source>
</evidence>
<dbReference type="EMBL" id="JBHMEP010000001">
    <property type="protein sequence ID" value="MFB9134902.1"/>
    <property type="molecule type" value="Genomic_DNA"/>
</dbReference>
<keyword evidence="6" id="KW-0282">Flagellum</keyword>
<dbReference type="RefSeq" id="WP_390191018.1">
    <property type="nucleotide sequence ID" value="NZ_JBHMEP010000001.1"/>
</dbReference>
<accession>A0ABV5HKZ3</accession>
<comment type="subcellular location">
    <subcellularLocation>
        <location evidence="1">Cytoplasm</location>
        <location evidence="1">Cytosol</location>
    </subcellularLocation>
</comment>
<name>A0ABV5HKZ3_9VIBR</name>
<comment type="caution">
    <text evidence="6">The sequence shown here is derived from an EMBL/GenBank/DDBJ whole genome shotgun (WGS) entry which is preliminary data.</text>
</comment>